<dbReference type="Proteomes" id="UP000318055">
    <property type="component" value="Chromosome"/>
</dbReference>
<keyword evidence="3" id="KW-1185">Reference proteome</keyword>
<dbReference type="Pfam" id="PF00565">
    <property type="entry name" value="SNase"/>
    <property type="match status" value="1"/>
</dbReference>
<accession>A0A518RLG6</accession>
<dbReference type="AlphaFoldDB" id="A0A518RLG6"/>
<dbReference type="PANTHER" id="PTHR12302:SF26">
    <property type="entry name" value="BLR1266 PROTEIN"/>
    <property type="match status" value="1"/>
</dbReference>
<dbReference type="PANTHER" id="PTHR12302">
    <property type="entry name" value="EBNA2 BINDING PROTEIN P100"/>
    <property type="match status" value="1"/>
</dbReference>
<proteinExistence type="predicted"/>
<gene>
    <name evidence="2" type="ORF">FPZ54_13975</name>
</gene>
<name>A0A518RLG6_9SPHN</name>
<dbReference type="SUPFAM" id="SSF50199">
    <property type="entry name" value="Staphylococcal nuclease"/>
    <property type="match status" value="1"/>
</dbReference>
<dbReference type="InterPro" id="IPR035437">
    <property type="entry name" value="SNase_OB-fold_sf"/>
</dbReference>
<feature type="domain" description="TNase-like" evidence="1">
    <location>
        <begin position="18"/>
        <end position="139"/>
    </location>
</feature>
<dbReference type="EMBL" id="CP042239">
    <property type="protein sequence ID" value="QDX28293.1"/>
    <property type="molecule type" value="Genomic_DNA"/>
</dbReference>
<sequence>MASLLLGSCAPTPAQSGSQQVTGVAKVSDGDTLVIAGERVRLFGIDAPEHGQRCGPARTPCDIEASEALRRLTAGNRVTCNWRERDRYDRPLGTCRVGKRDLNAAMVAQGWAIAYRRYSEAYVREEATARAAQLGLWRTGFEPPEAYRASKRQALPPQVPPRADCPIKGNIATSGARIYHLPSAQGYDQVRINLGEGERWFCSASEAEAAGWRPRR</sequence>
<dbReference type="OrthoDB" id="9805504at2"/>
<dbReference type="KEGG" id="ssua:FPZ54_13975"/>
<evidence type="ECO:0000313" key="3">
    <source>
        <dbReference type="Proteomes" id="UP000318055"/>
    </source>
</evidence>
<protein>
    <submittedName>
        <fullName evidence="2">Thermonuclease family protein</fullName>
    </submittedName>
</protein>
<organism evidence="2 3">
    <name type="scientific">Sphingomonas suaedae</name>
    <dbReference type="NCBI Taxonomy" id="2599297"/>
    <lineage>
        <taxon>Bacteria</taxon>
        <taxon>Pseudomonadati</taxon>
        <taxon>Pseudomonadota</taxon>
        <taxon>Alphaproteobacteria</taxon>
        <taxon>Sphingomonadales</taxon>
        <taxon>Sphingomonadaceae</taxon>
        <taxon>Sphingomonas</taxon>
    </lineage>
</organism>
<dbReference type="Gene3D" id="2.40.50.90">
    <property type="match status" value="1"/>
</dbReference>
<dbReference type="InterPro" id="IPR016071">
    <property type="entry name" value="Staphylococal_nuclease_OB-fold"/>
</dbReference>
<dbReference type="PROSITE" id="PS50830">
    <property type="entry name" value="TNASE_3"/>
    <property type="match status" value="1"/>
</dbReference>
<evidence type="ECO:0000259" key="1">
    <source>
        <dbReference type="PROSITE" id="PS50830"/>
    </source>
</evidence>
<reference evidence="2 3" key="1">
    <citation type="submission" date="2019-07" db="EMBL/GenBank/DDBJ databases">
        <title>Sphingomonas alkalisoli sp. nov., isolated from rhizosphere soil of Suaedae salsa.</title>
        <authorList>
            <person name="Zhang H."/>
            <person name="Xu L."/>
            <person name="Zhang J.-X."/>
            <person name="Sun J.-Q."/>
        </authorList>
    </citation>
    <scope>NUCLEOTIDE SEQUENCE [LARGE SCALE GENOMIC DNA]</scope>
    <source>
        <strain evidence="2 3">XS-10</strain>
    </source>
</reference>
<evidence type="ECO:0000313" key="2">
    <source>
        <dbReference type="EMBL" id="QDX28293.1"/>
    </source>
</evidence>
<dbReference type="SMART" id="SM00318">
    <property type="entry name" value="SNc"/>
    <property type="match status" value="1"/>
</dbReference>